<dbReference type="InterPro" id="IPR029479">
    <property type="entry name" value="Nitroreductase"/>
</dbReference>
<dbReference type="SUPFAM" id="SSF55469">
    <property type="entry name" value="FMN-dependent nitroreductase-like"/>
    <property type="match status" value="1"/>
</dbReference>
<dbReference type="Proteomes" id="UP001067708">
    <property type="component" value="Unassembled WGS sequence"/>
</dbReference>
<evidence type="ECO:0000259" key="1">
    <source>
        <dbReference type="Pfam" id="PF00881"/>
    </source>
</evidence>
<reference evidence="2" key="1">
    <citation type="submission" date="2022-09" db="EMBL/GenBank/DDBJ databases">
        <title>Genome analysis and characterization of larvicidal activity of Brevibacillus strains.</title>
        <authorList>
            <person name="Patrusheva E.V."/>
            <person name="Izotova A.O."/>
            <person name="Toshchakov S.V."/>
            <person name="Sineoky S.P."/>
        </authorList>
    </citation>
    <scope>NUCLEOTIDE SEQUENCE</scope>
    <source>
        <strain evidence="2">VKPM_B-13244</strain>
    </source>
</reference>
<dbReference type="InterPro" id="IPR052544">
    <property type="entry name" value="Bacteriocin_Proc_Enz"/>
</dbReference>
<gene>
    <name evidence="2" type="ORF">O0535_07175</name>
</gene>
<organism evidence="2 3">
    <name type="scientific">Brevibacillus halotolerans</name>
    <dbReference type="NCBI Taxonomy" id="1507437"/>
    <lineage>
        <taxon>Bacteria</taxon>
        <taxon>Bacillati</taxon>
        <taxon>Bacillota</taxon>
        <taxon>Bacilli</taxon>
        <taxon>Bacillales</taxon>
        <taxon>Paenibacillaceae</taxon>
        <taxon>Brevibacillus</taxon>
    </lineage>
</organism>
<comment type="caution">
    <text evidence="2">The sequence shown here is derived from an EMBL/GenBank/DDBJ whole genome shotgun (WGS) entry which is preliminary data.</text>
</comment>
<dbReference type="PANTHER" id="PTHR43745">
    <property type="entry name" value="NITROREDUCTASE MJ1384-RELATED"/>
    <property type="match status" value="1"/>
</dbReference>
<accession>A0ABT4HWI0</accession>
<dbReference type="InterPro" id="IPR000415">
    <property type="entry name" value="Nitroreductase-like"/>
</dbReference>
<dbReference type="PANTHER" id="PTHR43745:SF2">
    <property type="entry name" value="NITROREDUCTASE MJ1384-RELATED"/>
    <property type="match status" value="1"/>
</dbReference>
<name>A0ABT4HWI0_9BACL</name>
<protein>
    <submittedName>
        <fullName evidence="2">Nitroreductase family protein</fullName>
    </submittedName>
</protein>
<sequence length="240" mass="26333">MNVLEPFELIEMMIVENKNNRDLGEVDATVIPLQLIVEQQNNSSENINLPLVSTSGQELKDVLCHRTSVRFFDRGQIDLDDVGAMLAAATKGDQINWEAQQEKGILLQILVVAWRIDGLEPAIYQYDEKKHVLVKVGEAPPQEEGHVLVLQKEFSWAPAILIITGSLGAALHAYGSHGYRHLLTRGGAAAHNAWLAALTLGYEGSVFAGFLPKPLSKLAKVDGYKQAQLFAFAVGKPLKV</sequence>
<dbReference type="Pfam" id="PF00881">
    <property type="entry name" value="Nitroreductase"/>
    <property type="match status" value="1"/>
</dbReference>
<dbReference type="EMBL" id="JAPTNG010000005">
    <property type="protein sequence ID" value="MCZ0830570.1"/>
    <property type="molecule type" value="Genomic_DNA"/>
</dbReference>
<keyword evidence="3" id="KW-1185">Reference proteome</keyword>
<proteinExistence type="predicted"/>
<feature type="domain" description="Nitroreductase" evidence="1">
    <location>
        <begin position="65"/>
        <end position="236"/>
    </location>
</feature>
<evidence type="ECO:0000313" key="3">
    <source>
        <dbReference type="Proteomes" id="UP001067708"/>
    </source>
</evidence>
<evidence type="ECO:0000313" key="2">
    <source>
        <dbReference type="EMBL" id="MCZ0830570.1"/>
    </source>
</evidence>
<dbReference type="Gene3D" id="3.40.109.10">
    <property type="entry name" value="NADH Oxidase"/>
    <property type="match status" value="1"/>
</dbReference>
<dbReference type="RefSeq" id="WP_258417006.1">
    <property type="nucleotide sequence ID" value="NZ_JAPTNG010000005.1"/>
</dbReference>